<comment type="caution">
    <text evidence="2">The sequence shown here is derived from an EMBL/GenBank/DDBJ whole genome shotgun (WGS) entry which is preliminary data.</text>
</comment>
<accession>A0AAW0V3B2</accession>
<keyword evidence="3" id="KW-1185">Reference proteome</keyword>
<dbReference type="EMBL" id="JARAKH010000002">
    <property type="protein sequence ID" value="KAK8406831.1"/>
    <property type="molecule type" value="Genomic_DNA"/>
</dbReference>
<dbReference type="EMBL" id="JARAKH010000002">
    <property type="protein sequence ID" value="KAK8406829.1"/>
    <property type="molecule type" value="Genomic_DNA"/>
</dbReference>
<dbReference type="EMBL" id="JARAKH010000002">
    <property type="protein sequence ID" value="KAK8406828.1"/>
    <property type="molecule type" value="Genomic_DNA"/>
</dbReference>
<sequence>MCKVVGFGTRERDTEWETKVRGKRERKKDSSRRVQVARKGTLETSIWLVLSDRQTTTTTPAHRAYSPQLKLQISVQSGIFWILRIPYAVRGLIHDVHEGKGTTAVLLHQSPAA</sequence>
<proteinExistence type="predicted"/>
<dbReference type="AlphaFoldDB" id="A0AAW0V3B2"/>
<dbReference type="EMBL" id="JARAKH010000002">
    <property type="protein sequence ID" value="KAK8406832.1"/>
    <property type="molecule type" value="Genomic_DNA"/>
</dbReference>
<gene>
    <name evidence="2" type="ORF">O3P69_007409</name>
</gene>
<name>A0AAW0V3B2_SCYPA</name>
<evidence type="ECO:0000313" key="2">
    <source>
        <dbReference type="EMBL" id="KAK8406829.1"/>
    </source>
</evidence>
<evidence type="ECO:0000313" key="3">
    <source>
        <dbReference type="Proteomes" id="UP001487740"/>
    </source>
</evidence>
<evidence type="ECO:0000256" key="1">
    <source>
        <dbReference type="SAM" id="MobiDB-lite"/>
    </source>
</evidence>
<protein>
    <submittedName>
        <fullName evidence="2">Uncharacterized protein</fullName>
    </submittedName>
</protein>
<reference evidence="2 3" key="1">
    <citation type="submission" date="2023-03" db="EMBL/GenBank/DDBJ databases">
        <title>High-quality genome of Scylla paramamosain provides insights in environmental adaptation.</title>
        <authorList>
            <person name="Zhang L."/>
        </authorList>
    </citation>
    <scope>NUCLEOTIDE SEQUENCE [LARGE SCALE GENOMIC DNA]</scope>
    <source>
        <strain evidence="2">LZ_2023a</strain>
        <tissue evidence="2">Muscle</tissue>
    </source>
</reference>
<organism evidence="2 3">
    <name type="scientific">Scylla paramamosain</name>
    <name type="common">Mud crab</name>
    <dbReference type="NCBI Taxonomy" id="85552"/>
    <lineage>
        <taxon>Eukaryota</taxon>
        <taxon>Metazoa</taxon>
        <taxon>Ecdysozoa</taxon>
        <taxon>Arthropoda</taxon>
        <taxon>Crustacea</taxon>
        <taxon>Multicrustacea</taxon>
        <taxon>Malacostraca</taxon>
        <taxon>Eumalacostraca</taxon>
        <taxon>Eucarida</taxon>
        <taxon>Decapoda</taxon>
        <taxon>Pleocyemata</taxon>
        <taxon>Brachyura</taxon>
        <taxon>Eubrachyura</taxon>
        <taxon>Portunoidea</taxon>
        <taxon>Portunidae</taxon>
        <taxon>Portuninae</taxon>
        <taxon>Scylla</taxon>
    </lineage>
</organism>
<dbReference type="Proteomes" id="UP001487740">
    <property type="component" value="Unassembled WGS sequence"/>
</dbReference>
<feature type="region of interest" description="Disordered" evidence="1">
    <location>
        <begin position="15"/>
        <end position="35"/>
    </location>
</feature>